<feature type="region of interest" description="Disordered" evidence="3">
    <location>
        <begin position="1"/>
        <end position="25"/>
    </location>
</feature>
<proteinExistence type="inferred from homology"/>
<keyword evidence="1 2" id="KW-0808">Transferase</keyword>
<dbReference type="RefSeq" id="WP_111537941.1">
    <property type="nucleotide sequence ID" value="NZ_QKZL01000013.1"/>
</dbReference>
<dbReference type="Pfam" id="PF01066">
    <property type="entry name" value="CDP-OH_P_transf"/>
    <property type="match status" value="1"/>
</dbReference>
<evidence type="ECO:0000256" key="4">
    <source>
        <dbReference type="SAM" id="Phobius"/>
    </source>
</evidence>
<keyword evidence="4" id="KW-0472">Membrane</keyword>
<dbReference type="PROSITE" id="PS00379">
    <property type="entry name" value="CDP_ALCOHOL_P_TRANSF"/>
    <property type="match status" value="1"/>
</dbReference>
<comment type="similarity">
    <text evidence="2">Belongs to the CDP-alcohol phosphatidyltransferase class-I family.</text>
</comment>
<keyword evidence="6" id="KW-1185">Reference proteome</keyword>
<dbReference type="GO" id="GO:0016780">
    <property type="term" value="F:phosphotransferase activity, for other substituted phosphate groups"/>
    <property type="evidence" value="ECO:0007669"/>
    <property type="project" value="InterPro"/>
</dbReference>
<keyword evidence="4" id="KW-0812">Transmembrane</keyword>
<feature type="transmembrane region" description="Helical" evidence="4">
    <location>
        <begin position="62"/>
        <end position="82"/>
    </location>
</feature>
<name>A0A2W7NMQ8_9RHOB</name>
<feature type="transmembrane region" description="Helical" evidence="4">
    <location>
        <begin position="235"/>
        <end position="252"/>
    </location>
</feature>
<dbReference type="GO" id="GO:0016020">
    <property type="term" value="C:membrane"/>
    <property type="evidence" value="ECO:0007669"/>
    <property type="project" value="InterPro"/>
</dbReference>
<evidence type="ECO:0000256" key="2">
    <source>
        <dbReference type="RuleBase" id="RU003750"/>
    </source>
</evidence>
<dbReference type="InterPro" id="IPR000462">
    <property type="entry name" value="CDP-OH_P_trans"/>
</dbReference>
<dbReference type="OrthoDB" id="9782011at2"/>
<evidence type="ECO:0000313" key="5">
    <source>
        <dbReference type="EMBL" id="PZX14466.1"/>
    </source>
</evidence>
<dbReference type="Proteomes" id="UP000248916">
    <property type="component" value="Unassembled WGS sequence"/>
</dbReference>
<gene>
    <name evidence="5" type="ORF">LX81_02840</name>
</gene>
<evidence type="ECO:0000313" key="6">
    <source>
        <dbReference type="Proteomes" id="UP000248916"/>
    </source>
</evidence>
<organism evidence="5 6">
    <name type="scientific">Palleronia aestuarii</name>
    <dbReference type="NCBI Taxonomy" id="568105"/>
    <lineage>
        <taxon>Bacteria</taxon>
        <taxon>Pseudomonadati</taxon>
        <taxon>Pseudomonadota</taxon>
        <taxon>Alphaproteobacteria</taxon>
        <taxon>Rhodobacterales</taxon>
        <taxon>Roseobacteraceae</taxon>
        <taxon>Palleronia</taxon>
    </lineage>
</organism>
<evidence type="ECO:0000256" key="1">
    <source>
        <dbReference type="ARBA" id="ARBA00022679"/>
    </source>
</evidence>
<keyword evidence="4" id="KW-1133">Transmembrane helix</keyword>
<evidence type="ECO:0000256" key="3">
    <source>
        <dbReference type="SAM" id="MobiDB-lite"/>
    </source>
</evidence>
<sequence>MSTATRKEANHITTSDTPSRPKPHPLGGRVRLAGCLVVTAALAPPVWIAGRLIEGADGVEAVVAPFLLTLWALCSAAMIAALEAHPHPRFGPANMLTALRAAGTVVLAGYALAPEAVAATGRLVPIALAALLLAADGVDGAIARRSGLASPYGARFDVEVDAALTLVLSLLTWRLGHAGPEILFLIAPYYIFCLLRQSLPWLGGSLPPSALRKAVCVLQVATPIALLVLDAPPPIGRALTFIAFAAIFWSFGRDVIRLHRRR</sequence>
<protein>
    <submittedName>
        <fullName evidence="5">Phosphatidylglycerophosphate synthase</fullName>
    </submittedName>
</protein>
<dbReference type="InterPro" id="IPR043130">
    <property type="entry name" value="CDP-OH_PTrfase_TM_dom"/>
</dbReference>
<feature type="transmembrane region" description="Helical" evidence="4">
    <location>
        <begin position="94"/>
        <end position="113"/>
    </location>
</feature>
<dbReference type="InterPro" id="IPR048254">
    <property type="entry name" value="CDP_ALCOHOL_P_TRANSF_CS"/>
</dbReference>
<feature type="compositionally biased region" description="Basic and acidic residues" evidence="3">
    <location>
        <begin position="1"/>
        <end position="10"/>
    </location>
</feature>
<dbReference type="AlphaFoldDB" id="A0A2W7NMQ8"/>
<comment type="caution">
    <text evidence="5">The sequence shown here is derived from an EMBL/GenBank/DDBJ whole genome shotgun (WGS) entry which is preliminary data.</text>
</comment>
<feature type="transmembrane region" description="Helical" evidence="4">
    <location>
        <begin position="30"/>
        <end position="50"/>
    </location>
</feature>
<dbReference type="GO" id="GO:0008654">
    <property type="term" value="P:phospholipid biosynthetic process"/>
    <property type="evidence" value="ECO:0007669"/>
    <property type="project" value="InterPro"/>
</dbReference>
<dbReference type="EMBL" id="QKZL01000013">
    <property type="protein sequence ID" value="PZX14466.1"/>
    <property type="molecule type" value="Genomic_DNA"/>
</dbReference>
<reference evidence="5 6" key="1">
    <citation type="submission" date="2018-06" db="EMBL/GenBank/DDBJ databases">
        <title>Genomic Encyclopedia of Archaeal and Bacterial Type Strains, Phase II (KMG-II): from individual species to whole genera.</title>
        <authorList>
            <person name="Goeker M."/>
        </authorList>
    </citation>
    <scope>NUCLEOTIDE SEQUENCE [LARGE SCALE GENOMIC DNA]</scope>
    <source>
        <strain evidence="5 6">DSM 22009</strain>
    </source>
</reference>
<accession>A0A2W7NMQ8</accession>
<dbReference type="Gene3D" id="1.20.120.1760">
    <property type="match status" value="1"/>
</dbReference>